<feature type="compositionally biased region" description="Basic and acidic residues" evidence="1">
    <location>
        <begin position="326"/>
        <end position="343"/>
    </location>
</feature>
<evidence type="ECO:0000256" key="1">
    <source>
        <dbReference type="SAM" id="MobiDB-lite"/>
    </source>
</evidence>
<comment type="caution">
    <text evidence="2">The sequence shown here is derived from an EMBL/GenBank/DDBJ whole genome shotgun (WGS) entry which is preliminary data.</text>
</comment>
<feature type="compositionally biased region" description="Basic residues" evidence="1">
    <location>
        <begin position="230"/>
        <end position="243"/>
    </location>
</feature>
<keyword evidence="3" id="KW-1185">Reference proteome</keyword>
<evidence type="ECO:0000313" key="2">
    <source>
        <dbReference type="EMBL" id="OLP78322.1"/>
    </source>
</evidence>
<dbReference type="EMBL" id="LSRX01001626">
    <property type="protein sequence ID" value="OLP78322.1"/>
    <property type="molecule type" value="Genomic_DNA"/>
</dbReference>
<evidence type="ECO:0000313" key="3">
    <source>
        <dbReference type="Proteomes" id="UP000186817"/>
    </source>
</evidence>
<gene>
    <name evidence="2" type="ORF">AK812_SmicGene41512</name>
</gene>
<protein>
    <submittedName>
        <fullName evidence="2">Uncharacterized protein</fullName>
    </submittedName>
</protein>
<name>A0A1Q9C5W9_SYMMI</name>
<organism evidence="2 3">
    <name type="scientific">Symbiodinium microadriaticum</name>
    <name type="common">Dinoflagellate</name>
    <name type="synonym">Zooxanthella microadriatica</name>
    <dbReference type="NCBI Taxonomy" id="2951"/>
    <lineage>
        <taxon>Eukaryota</taxon>
        <taxon>Sar</taxon>
        <taxon>Alveolata</taxon>
        <taxon>Dinophyceae</taxon>
        <taxon>Suessiales</taxon>
        <taxon>Symbiodiniaceae</taxon>
        <taxon>Symbiodinium</taxon>
    </lineage>
</organism>
<feature type="region of interest" description="Disordered" evidence="1">
    <location>
        <begin position="219"/>
        <end position="270"/>
    </location>
</feature>
<dbReference type="Proteomes" id="UP000186817">
    <property type="component" value="Unassembled WGS sequence"/>
</dbReference>
<reference evidence="2 3" key="1">
    <citation type="submission" date="2016-02" db="EMBL/GenBank/DDBJ databases">
        <title>Genome analysis of coral dinoflagellate symbionts highlights evolutionary adaptations to a symbiotic lifestyle.</title>
        <authorList>
            <person name="Aranda M."/>
            <person name="Li Y."/>
            <person name="Liew Y.J."/>
            <person name="Baumgarten S."/>
            <person name="Simakov O."/>
            <person name="Wilson M."/>
            <person name="Piel J."/>
            <person name="Ashoor H."/>
            <person name="Bougouffa S."/>
            <person name="Bajic V.B."/>
            <person name="Ryu T."/>
            <person name="Ravasi T."/>
            <person name="Bayer T."/>
            <person name="Micklem G."/>
            <person name="Kim H."/>
            <person name="Bhak J."/>
            <person name="Lajeunesse T.C."/>
            <person name="Voolstra C.R."/>
        </authorList>
    </citation>
    <scope>NUCLEOTIDE SEQUENCE [LARGE SCALE GENOMIC DNA]</scope>
    <source>
        <strain evidence="2 3">CCMP2467</strain>
    </source>
</reference>
<sequence>MADEPLSDDKPSLELDRDDIQRLKEVMRPDPDWISFSSTEARWINFNPQMRAVFGRSRSCRCDETAVNAWIDEAMSVLFHWISKQIIATDARAALFRSLGRGWIWIQLSSSGGREDKSKLPEEQRTRFKWWFENLSRVLRNRQHDIDKLKLKGDMLKKYTTGYMPMSELVFLIYGIAPAMPIIGIQKWSPHYKEVDRWARDDLVRKAVEKPIASEAERQEYAAHVEQQKTRKQRQRAKQKMKKQQLQDEDLLQDSSPKLPGPARMEQSNTEFESLLASLKREAGLAPDDFSPDGSPIDLSPGAEDFLEDAGYGAISGAQAKEAKAVKAKKAEKPGEKEKREDAKDADDDEFLDCLSDDGQFRPRDVVAAWVCAAEKPSWDNKGHGREAKHPSWLLCLQVPMAAMTSVLPSASNTARSQEGKTAKLQACRLRLPQFEWYLGPMYRRYAEIMAERERANMTQFVKKKVTPTVPDEPAYIKHITSRTPVYAFNEAVHDRPLTDMGKAYVTMMPARRKEQAKNATDPKSATR</sequence>
<proteinExistence type="predicted"/>
<dbReference type="OrthoDB" id="425715at2759"/>
<feature type="region of interest" description="Disordered" evidence="1">
    <location>
        <begin position="326"/>
        <end position="347"/>
    </location>
</feature>
<accession>A0A1Q9C5W9</accession>
<dbReference type="AlphaFoldDB" id="A0A1Q9C5W9"/>
<feature type="compositionally biased region" description="Basic and acidic residues" evidence="1">
    <location>
        <begin position="219"/>
        <end position="229"/>
    </location>
</feature>